<gene>
    <name evidence="1" type="ORF">AArc1_1759</name>
</gene>
<dbReference type="EMBL" id="CP024047">
    <property type="protein sequence ID" value="AXR78083.1"/>
    <property type="molecule type" value="Genomic_DNA"/>
</dbReference>
<dbReference type="Proteomes" id="UP000258707">
    <property type="component" value="Chromosome"/>
</dbReference>
<reference evidence="2" key="1">
    <citation type="submission" date="2017-10" db="EMBL/GenBank/DDBJ databases">
        <title>Phenotypic and genomic properties of facultatively anaerobic sulfur-reducing natronoarchaea from hypersaline soda lakes.</title>
        <authorList>
            <person name="Sorokin D.Y."/>
            <person name="Kublanov I.V."/>
            <person name="Roman P."/>
            <person name="Sinninghe Damste J.S."/>
            <person name="Golyshin P.N."/>
            <person name="Rojo D."/>
            <person name="Ciordia S."/>
            <person name="Mena Md.C."/>
            <person name="Ferrer M."/>
            <person name="Messina E."/>
            <person name="Smedile F."/>
            <person name="La Spada G."/>
            <person name="La Cono V."/>
            <person name="Yakimov M.M."/>
        </authorList>
    </citation>
    <scope>NUCLEOTIDE SEQUENCE [LARGE SCALE GENOMIC DNA]</scope>
    <source>
        <strain evidence="2">AArc1</strain>
    </source>
</reference>
<dbReference type="PROSITE" id="PS51257">
    <property type="entry name" value="PROKAR_LIPOPROTEIN"/>
    <property type="match status" value="1"/>
</dbReference>
<dbReference type="RefSeq" id="WP_133412344.1">
    <property type="nucleotide sequence ID" value="NZ_CP024047.1"/>
</dbReference>
<dbReference type="AlphaFoldDB" id="A0A346PEY8"/>
<accession>A0A346PEY8</accession>
<protein>
    <submittedName>
        <fullName evidence="1">Uncharacterized protein</fullName>
    </submittedName>
</protein>
<evidence type="ECO:0000313" key="1">
    <source>
        <dbReference type="EMBL" id="AXR78083.1"/>
    </source>
</evidence>
<dbReference type="KEGG" id="nan:AArc1_1759"/>
<organism evidence="1 2">
    <name type="scientific">Natrarchaeobaculum sulfurireducens</name>
    <dbReference type="NCBI Taxonomy" id="2044521"/>
    <lineage>
        <taxon>Archaea</taxon>
        <taxon>Methanobacteriati</taxon>
        <taxon>Methanobacteriota</taxon>
        <taxon>Stenosarchaea group</taxon>
        <taxon>Halobacteria</taxon>
        <taxon>Halobacteriales</taxon>
        <taxon>Natrialbaceae</taxon>
        <taxon>Natrarchaeobaculum</taxon>
    </lineage>
</organism>
<name>A0A346PEY8_9EURY</name>
<dbReference type="GeneID" id="37638551"/>
<evidence type="ECO:0000313" key="2">
    <source>
        <dbReference type="Proteomes" id="UP000258707"/>
    </source>
</evidence>
<sequence length="142" mass="15744">MNRRQFIEGSAIAGSGVMAGCLGGSGESHGTLQRFLLINDRDESVTVELRLEHNNTDEVVHEDTYKLDSGVDGTPIDCVWPDEPLRIRVREAESGDWDEFTTADSAGCVILFAEIHDYGIAFFRSIEECPVRSPDCHTDVKK</sequence>
<proteinExistence type="predicted"/>